<accession>A0A9P6LPX0</accession>
<sequence length="336" mass="36773">MLSDIDEPTFPFGLSEVHINGSDVTESHQILPDDLNNRLRFQAKQMGVSLASLCHVAWAQVLARTSGQDRVVFGTVLLGGMQGEQEADQMMGLSINTLPIRCDMNGSTVRECVHQTHLRLAALLEHEYTSLSLAQRCSGVDSGTPLFSALLNYLHTSLPSHGDSDGINTEFVSQEEQVHYPGIELLGGRERTNYPFELTVEDFSIAIGLTIQALRPIDPIRVGNYMRQTLESLVKGLENSPNMPVLQLEPDMRVAICVERSFAMIIGILAILKAGGAYVPLDPAYASERLQDILRDSAPDVVVADKRGRSTLKLEALSSVKVVDPNTVLSTACEMK</sequence>
<evidence type="ECO:0000259" key="3">
    <source>
        <dbReference type="Pfam" id="PF00501"/>
    </source>
</evidence>
<feature type="domain" description="AMP-dependent synthetase/ligase" evidence="3">
    <location>
        <begin position="247"/>
        <end position="324"/>
    </location>
</feature>
<dbReference type="Proteomes" id="UP000749646">
    <property type="component" value="Unassembled WGS sequence"/>
</dbReference>
<dbReference type="SUPFAM" id="SSF56801">
    <property type="entry name" value="Acetyl-CoA synthetase-like"/>
    <property type="match status" value="1"/>
</dbReference>
<dbReference type="PANTHER" id="PTHR45527">
    <property type="entry name" value="NONRIBOSOMAL PEPTIDE SYNTHETASE"/>
    <property type="match status" value="1"/>
</dbReference>
<comment type="caution">
    <text evidence="5">The sequence shown here is derived from an EMBL/GenBank/DDBJ whole genome shotgun (WGS) entry which is preliminary data.</text>
</comment>
<evidence type="ECO:0000259" key="4">
    <source>
        <dbReference type="Pfam" id="PF00668"/>
    </source>
</evidence>
<evidence type="ECO:0000313" key="6">
    <source>
        <dbReference type="Proteomes" id="UP000749646"/>
    </source>
</evidence>
<dbReference type="Gene3D" id="3.40.50.980">
    <property type="match status" value="1"/>
</dbReference>
<gene>
    <name evidence="5" type="ORF">BGZ65_010413</name>
</gene>
<reference evidence="5" key="1">
    <citation type="journal article" date="2020" name="Fungal Divers.">
        <title>Resolving the Mortierellaceae phylogeny through synthesis of multi-gene phylogenetics and phylogenomics.</title>
        <authorList>
            <person name="Vandepol N."/>
            <person name="Liber J."/>
            <person name="Desiro A."/>
            <person name="Na H."/>
            <person name="Kennedy M."/>
            <person name="Barry K."/>
            <person name="Grigoriev I.V."/>
            <person name="Miller A.N."/>
            <person name="O'Donnell K."/>
            <person name="Stajich J.E."/>
            <person name="Bonito G."/>
        </authorList>
    </citation>
    <scope>NUCLEOTIDE SEQUENCE</scope>
    <source>
        <strain evidence="5">MES-2147</strain>
    </source>
</reference>
<feature type="domain" description="Condensation" evidence="4">
    <location>
        <begin position="30"/>
        <end position="204"/>
    </location>
</feature>
<dbReference type="GO" id="GO:0043041">
    <property type="term" value="P:amino acid activation for nonribosomal peptide biosynthetic process"/>
    <property type="evidence" value="ECO:0007669"/>
    <property type="project" value="TreeGrafter"/>
</dbReference>
<dbReference type="Pfam" id="PF00668">
    <property type="entry name" value="Condensation"/>
    <property type="match status" value="1"/>
</dbReference>
<dbReference type="GO" id="GO:0003824">
    <property type="term" value="F:catalytic activity"/>
    <property type="evidence" value="ECO:0007669"/>
    <property type="project" value="InterPro"/>
</dbReference>
<dbReference type="PANTHER" id="PTHR45527:SF1">
    <property type="entry name" value="FATTY ACID SYNTHASE"/>
    <property type="match status" value="1"/>
</dbReference>
<protein>
    <submittedName>
        <fullName evidence="5">Uncharacterized protein</fullName>
    </submittedName>
</protein>
<keyword evidence="1" id="KW-0596">Phosphopantetheine</keyword>
<evidence type="ECO:0000256" key="2">
    <source>
        <dbReference type="ARBA" id="ARBA00022553"/>
    </source>
</evidence>
<evidence type="ECO:0000256" key="1">
    <source>
        <dbReference type="ARBA" id="ARBA00022450"/>
    </source>
</evidence>
<dbReference type="GO" id="GO:0005737">
    <property type="term" value="C:cytoplasm"/>
    <property type="evidence" value="ECO:0007669"/>
    <property type="project" value="TreeGrafter"/>
</dbReference>
<evidence type="ECO:0000313" key="5">
    <source>
        <dbReference type="EMBL" id="KAF9921362.1"/>
    </source>
</evidence>
<keyword evidence="2" id="KW-0597">Phosphoprotein</keyword>
<dbReference type="SUPFAM" id="SSF52777">
    <property type="entry name" value="CoA-dependent acyltransferases"/>
    <property type="match status" value="1"/>
</dbReference>
<proteinExistence type="predicted"/>
<keyword evidence="6" id="KW-1185">Reference proteome</keyword>
<organism evidence="5 6">
    <name type="scientific">Modicella reniformis</name>
    <dbReference type="NCBI Taxonomy" id="1440133"/>
    <lineage>
        <taxon>Eukaryota</taxon>
        <taxon>Fungi</taxon>
        <taxon>Fungi incertae sedis</taxon>
        <taxon>Mucoromycota</taxon>
        <taxon>Mortierellomycotina</taxon>
        <taxon>Mortierellomycetes</taxon>
        <taxon>Mortierellales</taxon>
        <taxon>Mortierellaceae</taxon>
        <taxon>Modicella</taxon>
    </lineage>
</organism>
<feature type="non-terminal residue" evidence="5">
    <location>
        <position position="1"/>
    </location>
</feature>
<dbReference type="InterPro" id="IPR000873">
    <property type="entry name" value="AMP-dep_synth/lig_dom"/>
</dbReference>
<dbReference type="Gene3D" id="3.30.559.30">
    <property type="entry name" value="Nonribosomal peptide synthetase, condensation domain"/>
    <property type="match status" value="1"/>
</dbReference>
<dbReference type="GO" id="GO:0044550">
    <property type="term" value="P:secondary metabolite biosynthetic process"/>
    <property type="evidence" value="ECO:0007669"/>
    <property type="project" value="TreeGrafter"/>
</dbReference>
<name>A0A9P6LPX0_9FUNG</name>
<dbReference type="GO" id="GO:0031177">
    <property type="term" value="F:phosphopantetheine binding"/>
    <property type="evidence" value="ECO:0007669"/>
    <property type="project" value="TreeGrafter"/>
</dbReference>
<dbReference type="AlphaFoldDB" id="A0A9P6LPX0"/>
<dbReference type="Pfam" id="PF00501">
    <property type="entry name" value="AMP-binding"/>
    <property type="match status" value="1"/>
</dbReference>
<dbReference type="OrthoDB" id="2419524at2759"/>
<dbReference type="InterPro" id="IPR001242">
    <property type="entry name" value="Condensation_dom"/>
</dbReference>
<dbReference type="EMBL" id="JAAAHW010011044">
    <property type="protein sequence ID" value="KAF9921362.1"/>
    <property type="molecule type" value="Genomic_DNA"/>
</dbReference>